<dbReference type="EMBL" id="NPOA01000007">
    <property type="protein sequence ID" value="PAV29488.1"/>
    <property type="molecule type" value="Genomic_DNA"/>
</dbReference>
<name>A0A2A2IDN8_9BACI</name>
<dbReference type="OrthoDB" id="2678750at2"/>
<dbReference type="InterPro" id="IPR019615">
    <property type="entry name" value="DUF2487"/>
</dbReference>
<dbReference type="AlphaFoldDB" id="A0A2A2IDN8"/>
<comment type="caution">
    <text evidence="1">The sequence shown here is derived from an EMBL/GenBank/DDBJ whole genome shotgun (WGS) entry which is preliminary data.</text>
</comment>
<organism evidence="1 2">
    <name type="scientific">Virgibacillus profundi</name>
    <dbReference type="NCBI Taxonomy" id="2024555"/>
    <lineage>
        <taxon>Bacteria</taxon>
        <taxon>Bacillati</taxon>
        <taxon>Bacillota</taxon>
        <taxon>Bacilli</taxon>
        <taxon>Bacillales</taxon>
        <taxon>Bacillaceae</taxon>
        <taxon>Virgibacillus</taxon>
    </lineage>
</organism>
<reference evidence="1 2" key="1">
    <citation type="submission" date="2017-08" db="EMBL/GenBank/DDBJ databases">
        <title>Virgibacillus indicus sp. nov. and Virgibacillus profoundi sp. nov, two moderately halophilic bacteria isolated from marine sediment by using the Microfluidic Streak Plate.</title>
        <authorList>
            <person name="Xu B."/>
            <person name="Hu B."/>
            <person name="Wang J."/>
            <person name="Zhu Y."/>
            <person name="Huang L."/>
            <person name="Du W."/>
            <person name="Huang Y."/>
        </authorList>
    </citation>
    <scope>NUCLEOTIDE SEQUENCE [LARGE SCALE GENOMIC DNA]</scope>
    <source>
        <strain evidence="1 2">IO3-P3-H5</strain>
    </source>
</reference>
<dbReference type="RefSeq" id="WP_095655691.1">
    <property type="nucleotide sequence ID" value="NZ_NPOA01000007.1"/>
</dbReference>
<dbReference type="Proteomes" id="UP000218887">
    <property type="component" value="Unassembled WGS sequence"/>
</dbReference>
<protein>
    <recommendedName>
        <fullName evidence="3">DUF2487 domain-containing protein</fullName>
    </recommendedName>
</protein>
<dbReference type="Pfam" id="PF10673">
    <property type="entry name" value="DUF2487"/>
    <property type="match status" value="1"/>
</dbReference>
<proteinExistence type="predicted"/>
<sequence length="152" mass="17938">MKWKKEDIKQYVQAKEYIDTIVIPLIPFHLSQDNELEKGTFQSEVLSLFSNEIEKELTGRVMLLPTYHYLKSVNKEPEADRLNKWVEDVQKQPFTHIFFITFDSSWKKNEQALNGTLLWLPGVSSGDLHSKEMHGVIRNQVEQIVELIRSYW</sequence>
<keyword evidence="2" id="KW-1185">Reference proteome</keyword>
<accession>A0A2A2IDN8</accession>
<evidence type="ECO:0000313" key="1">
    <source>
        <dbReference type="EMBL" id="PAV29488.1"/>
    </source>
</evidence>
<evidence type="ECO:0008006" key="3">
    <source>
        <dbReference type="Google" id="ProtNLM"/>
    </source>
</evidence>
<gene>
    <name evidence="1" type="ORF">CIL05_11520</name>
</gene>
<evidence type="ECO:0000313" key="2">
    <source>
        <dbReference type="Proteomes" id="UP000218887"/>
    </source>
</evidence>